<dbReference type="EMBL" id="FOHX01000005">
    <property type="protein sequence ID" value="SEU03133.1"/>
    <property type="molecule type" value="Genomic_DNA"/>
</dbReference>
<dbReference type="InterPro" id="IPR009061">
    <property type="entry name" value="DNA-bd_dom_put_sf"/>
</dbReference>
<dbReference type="Pfam" id="PF13411">
    <property type="entry name" value="MerR_1"/>
    <property type="match status" value="1"/>
</dbReference>
<dbReference type="PROSITE" id="PS50937">
    <property type="entry name" value="HTH_MERR_2"/>
    <property type="match status" value="2"/>
</dbReference>
<dbReference type="OrthoDB" id="3826383at2"/>
<sequence>MSREGRRLRPVDLARGHGLSTQAVRNYEEAGILPPADRTAAGYRAYTPRHAQALRAFLALVPAHGHATATAIMRAVNEGAVEDALRRLDESHAQLLDDRRTLEAVERALADLARPSGGEGGHGADLARPSGGAGGHATSPAPPSAAPTSPPAGEHGTDATFIGPLARRLGLRPATLRKWERAGLVRPRRDPKTGYRVYSAADVRDARLAHQLRRGGYLLEQIAPLIEQVRAAGGVEPLRAALDGWRDRLSARGRAMLSAAAELHAYLSLPD</sequence>
<dbReference type="InterPro" id="IPR000551">
    <property type="entry name" value="MerR-type_HTH_dom"/>
</dbReference>
<dbReference type="SMART" id="SM00422">
    <property type="entry name" value="HTH_MERR"/>
    <property type="match status" value="2"/>
</dbReference>
<feature type="compositionally biased region" description="Pro residues" evidence="2">
    <location>
        <begin position="140"/>
        <end position="150"/>
    </location>
</feature>
<dbReference type="GO" id="GO:0003677">
    <property type="term" value="F:DNA binding"/>
    <property type="evidence" value="ECO:0007669"/>
    <property type="project" value="UniProtKB-KW"/>
</dbReference>
<dbReference type="Pfam" id="PF00376">
    <property type="entry name" value="MerR"/>
    <property type="match status" value="1"/>
</dbReference>
<keyword evidence="5" id="KW-1185">Reference proteome</keyword>
<feature type="domain" description="HTH merR-type" evidence="3">
    <location>
        <begin position="162"/>
        <end position="228"/>
    </location>
</feature>
<feature type="region of interest" description="Disordered" evidence="2">
    <location>
        <begin position="112"/>
        <end position="159"/>
    </location>
</feature>
<keyword evidence="1 4" id="KW-0238">DNA-binding</keyword>
<gene>
    <name evidence="4" type="ORF">SAMN05421811_105334</name>
</gene>
<proteinExistence type="predicted"/>
<reference evidence="4 5" key="1">
    <citation type="submission" date="2016-10" db="EMBL/GenBank/DDBJ databases">
        <authorList>
            <person name="de Groot N.N."/>
        </authorList>
    </citation>
    <scope>NUCLEOTIDE SEQUENCE [LARGE SCALE GENOMIC DNA]</scope>
    <source>
        <strain evidence="4 5">CGMCC 4.5598</strain>
    </source>
</reference>
<dbReference type="SUPFAM" id="SSF46955">
    <property type="entry name" value="Putative DNA-binding domain"/>
    <property type="match status" value="2"/>
</dbReference>
<dbReference type="PANTHER" id="PTHR30204:SF93">
    <property type="entry name" value="HTH MERR-TYPE DOMAIN-CONTAINING PROTEIN"/>
    <property type="match status" value="1"/>
</dbReference>
<evidence type="ECO:0000313" key="4">
    <source>
        <dbReference type="EMBL" id="SEU03133.1"/>
    </source>
</evidence>
<evidence type="ECO:0000259" key="3">
    <source>
        <dbReference type="PROSITE" id="PS50937"/>
    </source>
</evidence>
<organism evidence="4 5">
    <name type="scientific">Nonomuraea wenchangensis</name>
    <dbReference type="NCBI Taxonomy" id="568860"/>
    <lineage>
        <taxon>Bacteria</taxon>
        <taxon>Bacillati</taxon>
        <taxon>Actinomycetota</taxon>
        <taxon>Actinomycetes</taxon>
        <taxon>Streptosporangiales</taxon>
        <taxon>Streptosporangiaceae</taxon>
        <taxon>Nonomuraea</taxon>
    </lineage>
</organism>
<evidence type="ECO:0000313" key="5">
    <source>
        <dbReference type="Proteomes" id="UP000199361"/>
    </source>
</evidence>
<dbReference type="Proteomes" id="UP000199361">
    <property type="component" value="Unassembled WGS sequence"/>
</dbReference>
<dbReference type="STRING" id="568860.SAMN05421811_105334"/>
<dbReference type="InterPro" id="IPR047057">
    <property type="entry name" value="MerR_fam"/>
</dbReference>
<dbReference type="GO" id="GO:0003700">
    <property type="term" value="F:DNA-binding transcription factor activity"/>
    <property type="evidence" value="ECO:0007669"/>
    <property type="project" value="InterPro"/>
</dbReference>
<dbReference type="CDD" id="cd04773">
    <property type="entry name" value="HTH_TioE_rpt2"/>
    <property type="match status" value="1"/>
</dbReference>
<dbReference type="Gene3D" id="1.10.1660.10">
    <property type="match status" value="2"/>
</dbReference>
<evidence type="ECO:0000256" key="2">
    <source>
        <dbReference type="SAM" id="MobiDB-lite"/>
    </source>
</evidence>
<accession>A0A1I0J2E1</accession>
<name>A0A1I0J2E1_9ACTN</name>
<dbReference type="RefSeq" id="WP_091082418.1">
    <property type="nucleotide sequence ID" value="NZ_FOHX01000005.1"/>
</dbReference>
<dbReference type="PANTHER" id="PTHR30204">
    <property type="entry name" value="REDOX-CYCLING DRUG-SENSING TRANSCRIPTIONAL ACTIVATOR SOXR"/>
    <property type="match status" value="1"/>
</dbReference>
<protein>
    <submittedName>
        <fullName evidence="4">DNA-binding transcriptional regulator, MerR family</fullName>
    </submittedName>
</protein>
<dbReference type="AlphaFoldDB" id="A0A1I0J2E1"/>
<feature type="domain" description="HTH merR-type" evidence="3">
    <location>
        <begin position="13"/>
        <end position="55"/>
    </location>
</feature>
<evidence type="ECO:0000256" key="1">
    <source>
        <dbReference type="ARBA" id="ARBA00023125"/>
    </source>
</evidence>